<keyword evidence="1" id="KW-0812">Transmembrane</keyword>
<name>A0A182UFH9_9DIPT</name>
<reference evidence="4" key="1">
    <citation type="submission" date="2014-01" db="EMBL/GenBank/DDBJ databases">
        <title>The Genome Sequence of Anopheles melas CM1001059_A (V2).</title>
        <authorList>
            <consortium name="The Broad Institute Genomics Platform"/>
            <person name="Neafsey D.E."/>
            <person name="Besansky N."/>
            <person name="Howell P."/>
            <person name="Walton C."/>
            <person name="Young S.K."/>
            <person name="Zeng Q."/>
            <person name="Gargeya S."/>
            <person name="Fitzgerald M."/>
            <person name="Haas B."/>
            <person name="Abouelleil A."/>
            <person name="Allen A.W."/>
            <person name="Alvarado L."/>
            <person name="Arachchi H.M."/>
            <person name="Berlin A.M."/>
            <person name="Chapman S.B."/>
            <person name="Gainer-Dewar J."/>
            <person name="Goldberg J."/>
            <person name="Griggs A."/>
            <person name="Gujja S."/>
            <person name="Hansen M."/>
            <person name="Howarth C."/>
            <person name="Imamovic A."/>
            <person name="Ireland A."/>
            <person name="Larimer J."/>
            <person name="McCowan C."/>
            <person name="Murphy C."/>
            <person name="Pearson M."/>
            <person name="Poon T.W."/>
            <person name="Priest M."/>
            <person name="Roberts A."/>
            <person name="Saif S."/>
            <person name="Shea T."/>
            <person name="Sisk P."/>
            <person name="Sykes S."/>
            <person name="Wortman J."/>
            <person name="Nusbaum C."/>
            <person name="Birren B."/>
        </authorList>
    </citation>
    <scope>NUCLEOTIDE SEQUENCE [LARGE SCALE GENOMIC DNA]</scope>
    <source>
        <strain evidence="4">CM1001059</strain>
    </source>
</reference>
<organism evidence="3 4">
    <name type="scientific">Anopheles melas</name>
    <dbReference type="NCBI Taxonomy" id="34690"/>
    <lineage>
        <taxon>Eukaryota</taxon>
        <taxon>Metazoa</taxon>
        <taxon>Ecdysozoa</taxon>
        <taxon>Arthropoda</taxon>
        <taxon>Hexapoda</taxon>
        <taxon>Insecta</taxon>
        <taxon>Pterygota</taxon>
        <taxon>Neoptera</taxon>
        <taxon>Endopterygota</taxon>
        <taxon>Diptera</taxon>
        <taxon>Nematocera</taxon>
        <taxon>Culicoidea</taxon>
        <taxon>Culicidae</taxon>
        <taxon>Anophelinae</taxon>
        <taxon>Anopheles</taxon>
    </lineage>
</organism>
<keyword evidence="2" id="KW-0732">Signal</keyword>
<reference evidence="3" key="2">
    <citation type="submission" date="2020-05" db="UniProtKB">
        <authorList>
            <consortium name="EnsemblMetazoa"/>
        </authorList>
    </citation>
    <scope>IDENTIFICATION</scope>
    <source>
        <strain evidence="3">CM1001059</strain>
    </source>
</reference>
<sequence>MAHPERLLLLTLLLALVAHQSTPVAAFDDFLDDIFSIFFDSESESESEEPIQVNGKHATINVMCDNCTLTINCPNCSSMAMSIIKLIIKLSCTLVLMIVVLLTLWIMLHCAVDHDGGKVPTWNATITHLYEKGSQWQVWNRVKKALTKLSSTNSFNWRLMLDVMVHKEFGAQFNSSSIGQDDGNSTTDGNVSLLDLMLKLNSGQQKVV</sequence>
<protein>
    <submittedName>
        <fullName evidence="3">Uncharacterized protein</fullName>
    </submittedName>
</protein>
<dbReference type="Proteomes" id="UP000075902">
    <property type="component" value="Unassembled WGS sequence"/>
</dbReference>
<proteinExistence type="predicted"/>
<keyword evidence="1" id="KW-0472">Membrane</keyword>
<accession>A0A182UFH9</accession>
<evidence type="ECO:0000256" key="2">
    <source>
        <dbReference type="SAM" id="SignalP"/>
    </source>
</evidence>
<evidence type="ECO:0000313" key="4">
    <source>
        <dbReference type="Proteomes" id="UP000075902"/>
    </source>
</evidence>
<feature type="transmembrane region" description="Helical" evidence="1">
    <location>
        <begin position="87"/>
        <end position="108"/>
    </location>
</feature>
<evidence type="ECO:0000256" key="1">
    <source>
        <dbReference type="SAM" id="Phobius"/>
    </source>
</evidence>
<keyword evidence="1" id="KW-1133">Transmembrane helix</keyword>
<dbReference type="EnsemblMetazoa" id="AMEC019464-RA">
    <property type="protein sequence ID" value="AMEC019464-PA"/>
    <property type="gene ID" value="AMEC019464"/>
</dbReference>
<evidence type="ECO:0000313" key="3">
    <source>
        <dbReference type="EnsemblMetazoa" id="AMEC019464-PA"/>
    </source>
</evidence>
<dbReference type="AlphaFoldDB" id="A0A182UFH9"/>
<dbReference type="VEuPathDB" id="VectorBase:AMEC019464"/>
<feature type="chain" id="PRO_5008138108" evidence="2">
    <location>
        <begin position="27"/>
        <end position="208"/>
    </location>
</feature>
<keyword evidence="4" id="KW-1185">Reference proteome</keyword>
<feature type="signal peptide" evidence="2">
    <location>
        <begin position="1"/>
        <end position="26"/>
    </location>
</feature>